<dbReference type="InterPro" id="IPR011611">
    <property type="entry name" value="PfkB_dom"/>
</dbReference>
<dbReference type="AlphaFoldDB" id="A0A1W1W1Q7"/>
<dbReference type="PANTHER" id="PTHR43320:SF2">
    <property type="entry name" value="2-DEHYDRO-3-DEOXYGLUCONOKINASE_2-DEHYDRO-3-DEOXYGALACTONOKINASE"/>
    <property type="match status" value="1"/>
</dbReference>
<name>A0A1W1W1Q7_9FIRM</name>
<keyword evidence="3 5" id="KW-0418">Kinase</keyword>
<feature type="domain" description="Carbohydrate kinase PfkB" evidence="4">
    <location>
        <begin position="4"/>
        <end position="298"/>
    </location>
</feature>
<evidence type="ECO:0000256" key="2">
    <source>
        <dbReference type="ARBA" id="ARBA00022679"/>
    </source>
</evidence>
<protein>
    <submittedName>
        <fullName evidence="5">2-dehydro-3-deoxygluconokinase</fullName>
    </submittedName>
</protein>
<comment type="similarity">
    <text evidence="1">Belongs to the carbohydrate kinase PfkB family.</text>
</comment>
<dbReference type="STRING" id="698762.SAMN00808754_2970"/>
<evidence type="ECO:0000313" key="6">
    <source>
        <dbReference type="Proteomes" id="UP000192569"/>
    </source>
</evidence>
<keyword evidence="6" id="KW-1185">Reference proteome</keyword>
<dbReference type="PANTHER" id="PTHR43320">
    <property type="entry name" value="SUGAR KINASE"/>
    <property type="match status" value="1"/>
</dbReference>
<dbReference type="GO" id="GO:0016301">
    <property type="term" value="F:kinase activity"/>
    <property type="evidence" value="ECO:0007669"/>
    <property type="project" value="UniProtKB-KW"/>
</dbReference>
<proteinExistence type="inferred from homology"/>
<evidence type="ECO:0000256" key="1">
    <source>
        <dbReference type="ARBA" id="ARBA00010688"/>
    </source>
</evidence>
<gene>
    <name evidence="5" type="ORF">SAMN00808754_2970</name>
</gene>
<sequence length="344" mass="37546">MSIDVITIGEALLVLRPEGYGTLENARRLEVLVGGAELNVAIGLTRLGLKTAWIGKLPRTPVGENILNTIRGLGVDTSRVVWGSTEKIGIMFIELGIDPRPSIAIYDRKGSAGSELSHRDVDWEFVKMARHLHITGITPAISDECFKTTVEAFKFARSYGLSTSFDVNFRSSLWEASAATRLIGEISHKVDVLFLNQEEAQKLFALVGEPGEVAREICERFGCQVAVLKLGPEGAVAYDGNHVYKVKKKYPGVVVNRFGAGDAFCAGFLYGFLKGSTEMGLAWGSAMAALKLSLSDVNYPLVRMEQLTRLIESDKVVELTQLIDSEVVESGVGFPGALTYEVRR</sequence>
<evidence type="ECO:0000259" key="4">
    <source>
        <dbReference type="Pfam" id="PF00294"/>
    </source>
</evidence>
<organism evidence="5 6">
    <name type="scientific">Thermanaeromonas toyohensis ToBE</name>
    <dbReference type="NCBI Taxonomy" id="698762"/>
    <lineage>
        <taxon>Bacteria</taxon>
        <taxon>Bacillati</taxon>
        <taxon>Bacillota</taxon>
        <taxon>Clostridia</taxon>
        <taxon>Neomoorellales</taxon>
        <taxon>Neomoorellaceae</taxon>
        <taxon>Thermanaeromonas</taxon>
    </lineage>
</organism>
<reference evidence="5 6" key="1">
    <citation type="submission" date="2017-04" db="EMBL/GenBank/DDBJ databases">
        <authorList>
            <person name="Afonso C.L."/>
            <person name="Miller P.J."/>
            <person name="Scott M.A."/>
            <person name="Spackman E."/>
            <person name="Goraichik I."/>
            <person name="Dimitrov K.M."/>
            <person name="Suarez D.L."/>
            <person name="Swayne D.E."/>
        </authorList>
    </citation>
    <scope>NUCLEOTIDE SEQUENCE [LARGE SCALE GENOMIC DNA]</scope>
    <source>
        <strain evidence="5 6">ToBE</strain>
    </source>
</reference>
<dbReference type="OrthoDB" id="9788681at2"/>
<dbReference type="Pfam" id="PF00294">
    <property type="entry name" value="PfkB"/>
    <property type="match status" value="1"/>
</dbReference>
<dbReference type="SUPFAM" id="SSF53613">
    <property type="entry name" value="Ribokinase-like"/>
    <property type="match status" value="1"/>
</dbReference>
<dbReference type="InterPro" id="IPR052700">
    <property type="entry name" value="Carb_kinase_PfkB-like"/>
</dbReference>
<keyword evidence="2" id="KW-0808">Transferase</keyword>
<dbReference type="EMBL" id="LT838272">
    <property type="protein sequence ID" value="SMB99572.1"/>
    <property type="molecule type" value="Genomic_DNA"/>
</dbReference>
<dbReference type="Proteomes" id="UP000192569">
    <property type="component" value="Chromosome I"/>
</dbReference>
<dbReference type="InterPro" id="IPR029056">
    <property type="entry name" value="Ribokinase-like"/>
</dbReference>
<dbReference type="Gene3D" id="3.40.1190.20">
    <property type="match status" value="1"/>
</dbReference>
<dbReference type="CDD" id="cd01166">
    <property type="entry name" value="KdgK"/>
    <property type="match status" value="1"/>
</dbReference>
<evidence type="ECO:0000313" key="5">
    <source>
        <dbReference type="EMBL" id="SMB99572.1"/>
    </source>
</evidence>
<dbReference type="RefSeq" id="WP_084666639.1">
    <property type="nucleotide sequence ID" value="NZ_LT838272.1"/>
</dbReference>
<evidence type="ECO:0000256" key="3">
    <source>
        <dbReference type="ARBA" id="ARBA00022777"/>
    </source>
</evidence>
<accession>A0A1W1W1Q7</accession>